<dbReference type="PANTHER" id="PTHR33164">
    <property type="entry name" value="TRANSCRIPTIONAL REGULATOR, MARR FAMILY"/>
    <property type="match status" value="1"/>
</dbReference>
<dbReference type="InterPro" id="IPR000835">
    <property type="entry name" value="HTH_MarR-typ"/>
</dbReference>
<dbReference type="InterPro" id="IPR039422">
    <property type="entry name" value="MarR/SlyA-like"/>
</dbReference>
<dbReference type="GO" id="GO:0006950">
    <property type="term" value="P:response to stress"/>
    <property type="evidence" value="ECO:0007669"/>
    <property type="project" value="TreeGrafter"/>
</dbReference>
<gene>
    <name evidence="2" type="ORF">FRACA_340018</name>
</gene>
<sequence length="168" mass="19070">MHEIAPESPFALLSDDETRAWYAYMKVHLRLRYEMNRQLRAEHGLSLADFDVLVALISDEHATLSVSDLAIRIGWERSRVSHHIRRMADRGLVENTVSETDKRVTVVSLTSAGRGTLAAASSSHVELVRTMFLEPLDSRRTRQLAELFEQIYDNLIAHGTLPRPADHP</sequence>
<keyword evidence="3" id="KW-1185">Reference proteome</keyword>
<dbReference type="Proteomes" id="UP000234331">
    <property type="component" value="Unassembled WGS sequence"/>
</dbReference>
<reference evidence="2 3" key="1">
    <citation type="submission" date="2017-06" db="EMBL/GenBank/DDBJ databases">
        <authorList>
            <person name="Kim H.J."/>
            <person name="Triplett B.A."/>
        </authorList>
    </citation>
    <scope>NUCLEOTIDE SEQUENCE [LARGE SCALE GENOMIC DNA]</scope>
    <source>
        <strain evidence="2">FRACA_ARgP5</strain>
    </source>
</reference>
<evidence type="ECO:0000313" key="3">
    <source>
        <dbReference type="Proteomes" id="UP000234331"/>
    </source>
</evidence>
<dbReference type="Gene3D" id="1.10.10.10">
    <property type="entry name" value="Winged helix-like DNA-binding domain superfamily/Winged helix DNA-binding domain"/>
    <property type="match status" value="1"/>
</dbReference>
<proteinExistence type="predicted"/>
<evidence type="ECO:0000313" key="2">
    <source>
        <dbReference type="EMBL" id="SNQ49508.1"/>
    </source>
</evidence>
<dbReference type="RefSeq" id="WP_101832979.1">
    <property type="nucleotide sequence ID" value="NZ_FZMO01000268.1"/>
</dbReference>
<dbReference type="SMART" id="SM00347">
    <property type="entry name" value="HTH_MARR"/>
    <property type="match status" value="1"/>
</dbReference>
<dbReference type="EMBL" id="FZMO01000268">
    <property type="protein sequence ID" value="SNQ49508.1"/>
    <property type="molecule type" value="Genomic_DNA"/>
</dbReference>
<dbReference type="AlphaFoldDB" id="A0A2I2KV18"/>
<dbReference type="Pfam" id="PF12802">
    <property type="entry name" value="MarR_2"/>
    <property type="match status" value="1"/>
</dbReference>
<feature type="domain" description="HTH marR-type" evidence="1">
    <location>
        <begin position="17"/>
        <end position="153"/>
    </location>
</feature>
<dbReference type="InterPro" id="IPR036388">
    <property type="entry name" value="WH-like_DNA-bd_sf"/>
</dbReference>
<dbReference type="GO" id="GO:0003700">
    <property type="term" value="F:DNA-binding transcription factor activity"/>
    <property type="evidence" value="ECO:0007669"/>
    <property type="project" value="InterPro"/>
</dbReference>
<dbReference type="PANTHER" id="PTHR33164:SF99">
    <property type="entry name" value="MARR FAMILY REGULATORY PROTEIN"/>
    <property type="match status" value="1"/>
</dbReference>
<dbReference type="InterPro" id="IPR036390">
    <property type="entry name" value="WH_DNA-bd_sf"/>
</dbReference>
<dbReference type="OrthoDB" id="3254910at2"/>
<dbReference type="PROSITE" id="PS50995">
    <property type="entry name" value="HTH_MARR_2"/>
    <property type="match status" value="1"/>
</dbReference>
<dbReference type="SUPFAM" id="SSF46785">
    <property type="entry name" value="Winged helix' DNA-binding domain"/>
    <property type="match status" value="1"/>
</dbReference>
<protein>
    <submittedName>
        <fullName evidence="2">MarR family transcriptional regulator</fullName>
    </submittedName>
</protein>
<accession>A0A2I2KV18</accession>
<evidence type="ECO:0000259" key="1">
    <source>
        <dbReference type="PROSITE" id="PS50995"/>
    </source>
</evidence>
<name>A0A2I2KV18_9ACTN</name>
<organism evidence="2 3">
    <name type="scientific">Frankia canadensis</name>
    <dbReference type="NCBI Taxonomy" id="1836972"/>
    <lineage>
        <taxon>Bacteria</taxon>
        <taxon>Bacillati</taxon>
        <taxon>Actinomycetota</taxon>
        <taxon>Actinomycetes</taxon>
        <taxon>Frankiales</taxon>
        <taxon>Frankiaceae</taxon>
        <taxon>Frankia</taxon>
    </lineage>
</organism>